<organism evidence="2 3">
    <name type="scientific">Vibrio quintilis</name>
    <dbReference type="NCBI Taxonomy" id="1117707"/>
    <lineage>
        <taxon>Bacteria</taxon>
        <taxon>Pseudomonadati</taxon>
        <taxon>Pseudomonadota</taxon>
        <taxon>Gammaproteobacteria</taxon>
        <taxon>Vibrionales</taxon>
        <taxon>Vibrionaceae</taxon>
        <taxon>Vibrio</taxon>
    </lineage>
</organism>
<dbReference type="SUPFAM" id="SSF55021">
    <property type="entry name" value="ACT-like"/>
    <property type="match status" value="1"/>
</dbReference>
<dbReference type="OrthoDB" id="5814370at2"/>
<dbReference type="InterPro" id="IPR050990">
    <property type="entry name" value="UPF0237/GcvR_regulator"/>
</dbReference>
<dbReference type="GO" id="GO:0006355">
    <property type="term" value="P:regulation of DNA-templated transcription"/>
    <property type="evidence" value="ECO:0007669"/>
    <property type="project" value="UniProtKB-UniRule"/>
</dbReference>
<protein>
    <recommendedName>
        <fullName evidence="1">Glycine cleavage system transcriptional repressor</fullName>
    </recommendedName>
</protein>
<reference evidence="3" key="1">
    <citation type="submission" date="2016-12" db="EMBL/GenBank/DDBJ databases">
        <authorList>
            <person name="Rodrigo-Torres L."/>
            <person name="Arahal R.D."/>
            <person name="Lucena T."/>
        </authorList>
    </citation>
    <scope>NUCLEOTIDE SEQUENCE [LARGE SCALE GENOMIC DNA]</scope>
</reference>
<dbReference type="GO" id="GO:0005737">
    <property type="term" value="C:cytoplasm"/>
    <property type="evidence" value="ECO:0007669"/>
    <property type="project" value="UniProtKB-SubCell"/>
</dbReference>
<keyword evidence="1" id="KW-0963">Cytoplasm</keyword>
<dbReference type="InterPro" id="IPR045865">
    <property type="entry name" value="ACT-like_dom_sf"/>
</dbReference>
<dbReference type="Gene3D" id="3.30.70.260">
    <property type="match status" value="1"/>
</dbReference>
<evidence type="ECO:0000256" key="1">
    <source>
        <dbReference type="PIRNR" id="PIRNR028103"/>
    </source>
</evidence>
<dbReference type="InterPro" id="IPR016867">
    <property type="entry name" value="GcvR"/>
</dbReference>
<accession>A0A1M7YUQ4</accession>
<dbReference type="PANTHER" id="PTHR34875">
    <property type="entry name" value="UPF0237 PROTEIN MJ1558"/>
    <property type="match status" value="1"/>
</dbReference>
<dbReference type="AlphaFoldDB" id="A0A1M7YUQ4"/>
<keyword evidence="1" id="KW-0678">Repressor</keyword>
<dbReference type="PIRSF" id="PIRSF028103">
    <property type="entry name" value="GcvR"/>
    <property type="match status" value="1"/>
</dbReference>
<sequence>MTQTFIVSFIGNAVPADIHRLTTITHEHGGRWLTSKINYLEDRVAALIKVEAPEETTPYIKEAFLAQSNLLTHITDCENQPEAKNTEFHLRIDANDRAGIVNDITHLLDSQRIRVLDMNCQRIFVSDSNGVNANLFIAHISVRLPKNLFINDIVNELKSLSEDTKVMLDK</sequence>
<dbReference type="PANTHER" id="PTHR34875:SF6">
    <property type="entry name" value="UPF0237 PROTEIN MJ1558"/>
    <property type="match status" value="1"/>
</dbReference>
<gene>
    <name evidence="2" type="ORF">VQ7734_02176</name>
</gene>
<keyword evidence="3" id="KW-1185">Reference proteome</keyword>
<dbReference type="STRING" id="1117707.VQ7734_02176"/>
<dbReference type="EMBL" id="FRFG01000025">
    <property type="protein sequence ID" value="SHO56407.1"/>
    <property type="molecule type" value="Genomic_DNA"/>
</dbReference>
<dbReference type="RefSeq" id="WP_073582353.1">
    <property type="nucleotide sequence ID" value="NZ_AP024897.1"/>
</dbReference>
<keyword evidence="1" id="KW-0804">Transcription</keyword>
<evidence type="ECO:0000313" key="2">
    <source>
        <dbReference type="EMBL" id="SHO56407.1"/>
    </source>
</evidence>
<proteinExistence type="predicted"/>
<name>A0A1M7YUQ4_9VIBR</name>
<evidence type="ECO:0000313" key="3">
    <source>
        <dbReference type="Proteomes" id="UP000184600"/>
    </source>
</evidence>
<comment type="subcellular location">
    <subcellularLocation>
        <location evidence="1">Cytoplasm</location>
    </subcellularLocation>
</comment>
<dbReference type="Proteomes" id="UP000184600">
    <property type="component" value="Unassembled WGS sequence"/>
</dbReference>